<dbReference type="SMART" id="SM00320">
    <property type="entry name" value="WD40"/>
    <property type="match status" value="3"/>
</dbReference>
<dbReference type="SUPFAM" id="SSF50978">
    <property type="entry name" value="WD40 repeat-like"/>
    <property type="match status" value="1"/>
</dbReference>
<dbReference type="InterPro" id="IPR036322">
    <property type="entry name" value="WD40_repeat_dom_sf"/>
</dbReference>
<feature type="non-terminal residue" evidence="1">
    <location>
        <position position="276"/>
    </location>
</feature>
<dbReference type="Proteomes" id="UP000054248">
    <property type="component" value="Unassembled WGS sequence"/>
</dbReference>
<dbReference type="STRING" id="1051891.A0A0C3Q126"/>
<accession>A0A0C3Q126</accession>
<name>A0A0C3Q126_9AGAM</name>
<dbReference type="EMBL" id="KN823806">
    <property type="protein sequence ID" value="KIO15809.1"/>
    <property type="molecule type" value="Genomic_DNA"/>
</dbReference>
<protein>
    <submittedName>
        <fullName evidence="1">Uncharacterized protein</fullName>
    </submittedName>
</protein>
<organism evidence="1 2">
    <name type="scientific">Tulasnella calospora MUT 4182</name>
    <dbReference type="NCBI Taxonomy" id="1051891"/>
    <lineage>
        <taxon>Eukaryota</taxon>
        <taxon>Fungi</taxon>
        <taxon>Dikarya</taxon>
        <taxon>Basidiomycota</taxon>
        <taxon>Agaricomycotina</taxon>
        <taxon>Agaricomycetes</taxon>
        <taxon>Cantharellales</taxon>
        <taxon>Tulasnellaceae</taxon>
        <taxon>Tulasnella</taxon>
    </lineage>
</organism>
<sequence length="276" mass="30045">MIHDAYRVLLQFQSPLRLCAGHVYTTILSFSPVCGLTEHYASQLHVPYVVRGQPARWDAKLITTDTQRTVLALKFFPEGKRIAMGDDRGRISVWSSVTGAEITSTDAPETHVSTCSLDISTDGTRIASSIRFEDAVQLDIWDAITGSRIFRLGDLGTFQRDTFIAFLPNESKRMAITTTELPMQIWDIESGTLLAHFGGDASGVIHAAFSPTEMVVASVDNSGVLRTWDIGPIHSGSNSNASETDSHPCRSVSASRSGRNVVSACSGTRVVLWNIA</sequence>
<reference evidence="2" key="2">
    <citation type="submission" date="2015-01" db="EMBL/GenBank/DDBJ databases">
        <title>Evolutionary Origins and Diversification of the Mycorrhizal Mutualists.</title>
        <authorList>
            <consortium name="DOE Joint Genome Institute"/>
            <consortium name="Mycorrhizal Genomics Consortium"/>
            <person name="Kohler A."/>
            <person name="Kuo A."/>
            <person name="Nagy L.G."/>
            <person name="Floudas D."/>
            <person name="Copeland A."/>
            <person name="Barry K.W."/>
            <person name="Cichocki N."/>
            <person name="Veneault-Fourrey C."/>
            <person name="LaButti K."/>
            <person name="Lindquist E.A."/>
            <person name="Lipzen A."/>
            <person name="Lundell T."/>
            <person name="Morin E."/>
            <person name="Murat C."/>
            <person name="Riley R."/>
            <person name="Ohm R."/>
            <person name="Sun H."/>
            <person name="Tunlid A."/>
            <person name="Henrissat B."/>
            <person name="Grigoriev I.V."/>
            <person name="Hibbett D.S."/>
            <person name="Martin F."/>
        </authorList>
    </citation>
    <scope>NUCLEOTIDE SEQUENCE [LARGE SCALE GENOMIC DNA]</scope>
    <source>
        <strain evidence="2">MUT 4182</strain>
    </source>
</reference>
<dbReference type="Gene3D" id="2.130.10.10">
    <property type="entry name" value="YVTN repeat-like/Quinoprotein amine dehydrogenase"/>
    <property type="match status" value="1"/>
</dbReference>
<dbReference type="HOGENOM" id="CLU_1010320_0_0_1"/>
<keyword evidence="2" id="KW-1185">Reference proteome</keyword>
<dbReference type="PANTHER" id="PTHR19879:SF9">
    <property type="entry name" value="TRANSCRIPTION INITIATION FACTOR TFIID SUBUNIT 5"/>
    <property type="match status" value="1"/>
</dbReference>
<evidence type="ECO:0000313" key="2">
    <source>
        <dbReference type="Proteomes" id="UP000054248"/>
    </source>
</evidence>
<proteinExistence type="predicted"/>
<gene>
    <name evidence="1" type="ORF">M407DRAFT_86724</name>
</gene>
<reference evidence="1 2" key="1">
    <citation type="submission" date="2014-04" db="EMBL/GenBank/DDBJ databases">
        <authorList>
            <consortium name="DOE Joint Genome Institute"/>
            <person name="Kuo A."/>
            <person name="Girlanda M."/>
            <person name="Perotto S."/>
            <person name="Kohler A."/>
            <person name="Nagy L.G."/>
            <person name="Floudas D."/>
            <person name="Copeland A."/>
            <person name="Barry K.W."/>
            <person name="Cichocki N."/>
            <person name="Veneault-Fourrey C."/>
            <person name="LaButti K."/>
            <person name="Lindquist E.A."/>
            <person name="Lipzen A."/>
            <person name="Lundell T."/>
            <person name="Morin E."/>
            <person name="Murat C."/>
            <person name="Sun H."/>
            <person name="Tunlid A."/>
            <person name="Henrissat B."/>
            <person name="Grigoriev I.V."/>
            <person name="Hibbett D.S."/>
            <person name="Martin F."/>
            <person name="Nordberg H.P."/>
            <person name="Cantor M.N."/>
            <person name="Hua S.X."/>
        </authorList>
    </citation>
    <scope>NUCLEOTIDE SEQUENCE [LARGE SCALE GENOMIC DNA]</scope>
    <source>
        <strain evidence="1 2">MUT 4182</strain>
    </source>
</reference>
<evidence type="ECO:0000313" key="1">
    <source>
        <dbReference type="EMBL" id="KIO15809.1"/>
    </source>
</evidence>
<dbReference type="InterPro" id="IPR001680">
    <property type="entry name" value="WD40_rpt"/>
</dbReference>
<dbReference type="AlphaFoldDB" id="A0A0C3Q126"/>
<dbReference type="PANTHER" id="PTHR19879">
    <property type="entry name" value="TRANSCRIPTION INITIATION FACTOR TFIID"/>
    <property type="match status" value="1"/>
</dbReference>
<dbReference type="InterPro" id="IPR015943">
    <property type="entry name" value="WD40/YVTN_repeat-like_dom_sf"/>
</dbReference>